<dbReference type="EMBL" id="CP159872">
    <property type="protein sequence ID" value="XCM83455.1"/>
    <property type="molecule type" value="Genomic_DNA"/>
</dbReference>
<dbReference type="Pfam" id="PF19707">
    <property type="entry name" value="DUF6204"/>
    <property type="match status" value="1"/>
</dbReference>
<protein>
    <submittedName>
        <fullName evidence="1">DUF6204 family protein</fullName>
    </submittedName>
</protein>
<reference evidence="1" key="1">
    <citation type="submission" date="2024-06" db="EMBL/GenBank/DDBJ databases">
        <title>The genome sequences of Kitasatospora sp. strain HUAS MG31.</title>
        <authorList>
            <person name="Mo P."/>
        </authorList>
    </citation>
    <scope>NUCLEOTIDE SEQUENCE</scope>
    <source>
        <strain evidence="1">HUAS MG31</strain>
    </source>
</reference>
<proteinExistence type="predicted"/>
<dbReference type="InterPro" id="IPR045778">
    <property type="entry name" value="DUF6204"/>
</dbReference>
<organism evidence="1">
    <name type="scientific">Kitasatospora camelliae</name>
    <dbReference type="NCBI Taxonomy" id="3156397"/>
    <lineage>
        <taxon>Bacteria</taxon>
        <taxon>Bacillati</taxon>
        <taxon>Actinomycetota</taxon>
        <taxon>Actinomycetes</taxon>
        <taxon>Kitasatosporales</taxon>
        <taxon>Streptomycetaceae</taxon>
        <taxon>Kitasatospora</taxon>
    </lineage>
</organism>
<name>A0AAU8K614_9ACTN</name>
<gene>
    <name evidence="1" type="ORF">ABWK59_33295</name>
</gene>
<evidence type="ECO:0000313" key="1">
    <source>
        <dbReference type="EMBL" id="XCM83455.1"/>
    </source>
</evidence>
<sequence>MSTRDFRITVRGVFDGLDAEQRAELLARAADHDVLRAAFTSEGQLTYDIAARTAFTFRFADSGEAEEDILAATARAEAAAEQWLVERGYGFRNLRSQAEDLSLAALGKRRRREAAKGL</sequence>
<dbReference type="RefSeq" id="WP_354644391.1">
    <property type="nucleotide sequence ID" value="NZ_CP159872.1"/>
</dbReference>
<dbReference type="AlphaFoldDB" id="A0AAU8K614"/>
<dbReference type="KEGG" id="kcm:ABWK59_33295"/>
<accession>A0AAU8K614</accession>